<accession>A0A1I5SYV8</accession>
<evidence type="ECO:0000313" key="2">
    <source>
        <dbReference type="Proteomes" id="UP000199306"/>
    </source>
</evidence>
<protein>
    <submittedName>
        <fullName evidence="1">Uncharacterized protein</fullName>
    </submittedName>
</protein>
<organism evidence="1 2">
    <name type="scientific">Pseudarcicella hirudinis</name>
    <dbReference type="NCBI Taxonomy" id="1079859"/>
    <lineage>
        <taxon>Bacteria</taxon>
        <taxon>Pseudomonadati</taxon>
        <taxon>Bacteroidota</taxon>
        <taxon>Cytophagia</taxon>
        <taxon>Cytophagales</taxon>
        <taxon>Flectobacillaceae</taxon>
        <taxon>Pseudarcicella</taxon>
    </lineage>
</organism>
<name>A0A1I5SYV8_9BACT</name>
<sequence length="127" mass="14734">MKILAITAQSWVKKLSIRVESVWYAEYSRSRVMQIFNAIKNKCESFSIAMKKAWKAHKIEFQMQVFVSKFQFIKSDGSLRIASGTQETSKIPENKLPKFGSVDNPDIIKFFDTDIQEWRSFNASTLI</sequence>
<dbReference type="AlphaFoldDB" id="A0A1I5SYV8"/>
<dbReference type="RefSeq" id="WP_092016874.1">
    <property type="nucleotide sequence ID" value="NZ_FOXH01000005.1"/>
</dbReference>
<proteinExistence type="predicted"/>
<evidence type="ECO:0000313" key="1">
    <source>
        <dbReference type="EMBL" id="SFP75984.1"/>
    </source>
</evidence>
<dbReference type="EMBL" id="FOXH01000005">
    <property type="protein sequence ID" value="SFP75984.1"/>
    <property type="molecule type" value="Genomic_DNA"/>
</dbReference>
<dbReference type="Proteomes" id="UP000199306">
    <property type="component" value="Unassembled WGS sequence"/>
</dbReference>
<gene>
    <name evidence="1" type="ORF">SAMN04515674_105286</name>
</gene>
<dbReference type="Pfam" id="PF10902">
    <property type="entry name" value="WYL_2"/>
    <property type="match status" value="1"/>
</dbReference>
<keyword evidence="2" id="KW-1185">Reference proteome</keyword>
<dbReference type="OrthoDB" id="965285at2"/>
<dbReference type="STRING" id="1079859.SAMN04515674_105286"/>
<dbReference type="InterPro" id="IPR024401">
    <property type="entry name" value="WYL_prot"/>
</dbReference>
<reference evidence="1 2" key="1">
    <citation type="submission" date="2016-10" db="EMBL/GenBank/DDBJ databases">
        <authorList>
            <person name="de Groot N.N."/>
        </authorList>
    </citation>
    <scope>NUCLEOTIDE SEQUENCE [LARGE SCALE GENOMIC DNA]</scope>
    <source>
        <strain evidence="2">E92,LMG 26720,CCM 7988</strain>
    </source>
</reference>